<evidence type="ECO:0000313" key="6">
    <source>
        <dbReference type="Proteomes" id="UP000241085"/>
    </source>
</evidence>
<dbReference type="SUPFAM" id="SSF47413">
    <property type="entry name" value="lambda repressor-like DNA-binding domains"/>
    <property type="match status" value="1"/>
</dbReference>
<name>A0A2T4UYS7_9MICO</name>
<evidence type="ECO:0000256" key="1">
    <source>
        <dbReference type="ARBA" id="ARBA00023015"/>
    </source>
</evidence>
<dbReference type="Pfam" id="PF13377">
    <property type="entry name" value="Peripla_BP_3"/>
    <property type="match status" value="1"/>
</dbReference>
<evidence type="ECO:0000256" key="2">
    <source>
        <dbReference type="ARBA" id="ARBA00023125"/>
    </source>
</evidence>
<dbReference type="CDD" id="cd01392">
    <property type="entry name" value="HTH_LacI"/>
    <property type="match status" value="1"/>
</dbReference>
<keyword evidence="3" id="KW-0804">Transcription</keyword>
<evidence type="ECO:0000259" key="4">
    <source>
        <dbReference type="PROSITE" id="PS50932"/>
    </source>
</evidence>
<dbReference type="EMBL" id="PZPL01000001">
    <property type="protein sequence ID" value="PTL74658.1"/>
    <property type="molecule type" value="Genomic_DNA"/>
</dbReference>
<keyword evidence="1" id="KW-0805">Transcription regulation</keyword>
<keyword evidence="2" id="KW-0238">DNA-binding</keyword>
<protein>
    <submittedName>
        <fullName evidence="5">LacI family transcriptional regulator</fullName>
    </submittedName>
</protein>
<dbReference type="Proteomes" id="UP000241085">
    <property type="component" value="Unassembled WGS sequence"/>
</dbReference>
<dbReference type="InterPro" id="IPR028082">
    <property type="entry name" value="Peripla_BP_I"/>
</dbReference>
<dbReference type="GO" id="GO:0003700">
    <property type="term" value="F:DNA-binding transcription factor activity"/>
    <property type="evidence" value="ECO:0007669"/>
    <property type="project" value="TreeGrafter"/>
</dbReference>
<keyword evidence="6" id="KW-1185">Reference proteome</keyword>
<accession>A0A2T4UYS7</accession>
<feature type="domain" description="HTH lacI-type" evidence="4">
    <location>
        <begin position="8"/>
        <end position="62"/>
    </location>
</feature>
<dbReference type="InterPro" id="IPR000843">
    <property type="entry name" value="HTH_LacI"/>
</dbReference>
<dbReference type="CDD" id="cd06267">
    <property type="entry name" value="PBP1_LacI_sugar_binding-like"/>
    <property type="match status" value="1"/>
</dbReference>
<gene>
    <name evidence="5" type="ORF">C1I63_06995</name>
</gene>
<dbReference type="PROSITE" id="PS50932">
    <property type="entry name" value="HTH_LACI_2"/>
    <property type="match status" value="1"/>
</dbReference>
<comment type="caution">
    <text evidence="5">The sequence shown here is derived from an EMBL/GenBank/DDBJ whole genome shotgun (WGS) entry which is preliminary data.</text>
</comment>
<sequence>MAPPRRKATLLAVAEHAGVSLKTASNVVNGTGRMADETRQRVRAAVDELGYTVNVAARNLTRGRTDSVTLAVPTLKAAYLAELAEVVVDTARRRDLVVYVTTYPDEGRTGSRRLLQQFNSQLTDGLLLSLSEHETLDREALDVPYPLVCLGSRNTYGLTDRVTTDDVDDARTATAHLLERGSTSIAVVGAHVPFDATGIGAAREGNAELRLRGVLEEVTAWGGALDPRLVGVTGYDWTIGSGFRVARDLIETGPPFDGLVCLNDGLAIGAVSALREGGLRLPEDVQVIGFDDVEESAYLNPPLTTMDSRIDWIAETALDKLIARIDRAAGAPTTEFARSRVIERATTRTVGKRFLRSEASAV</sequence>
<dbReference type="SUPFAM" id="SSF53822">
    <property type="entry name" value="Periplasmic binding protein-like I"/>
    <property type="match status" value="1"/>
</dbReference>
<dbReference type="GO" id="GO:0000976">
    <property type="term" value="F:transcription cis-regulatory region binding"/>
    <property type="evidence" value="ECO:0007669"/>
    <property type="project" value="TreeGrafter"/>
</dbReference>
<organism evidence="5 6">
    <name type="scientific">Rathayibacter caricis DSM 15933</name>
    <dbReference type="NCBI Taxonomy" id="1328867"/>
    <lineage>
        <taxon>Bacteria</taxon>
        <taxon>Bacillati</taxon>
        <taxon>Actinomycetota</taxon>
        <taxon>Actinomycetes</taxon>
        <taxon>Micrococcales</taxon>
        <taxon>Microbacteriaceae</taxon>
        <taxon>Rathayibacter</taxon>
    </lineage>
</organism>
<dbReference type="Gene3D" id="1.10.260.40">
    <property type="entry name" value="lambda repressor-like DNA-binding domains"/>
    <property type="match status" value="1"/>
</dbReference>
<proteinExistence type="predicted"/>
<dbReference type="Pfam" id="PF00356">
    <property type="entry name" value="LacI"/>
    <property type="match status" value="1"/>
</dbReference>
<dbReference type="InterPro" id="IPR046335">
    <property type="entry name" value="LacI/GalR-like_sensor"/>
</dbReference>
<evidence type="ECO:0000313" key="5">
    <source>
        <dbReference type="EMBL" id="PTL74658.1"/>
    </source>
</evidence>
<dbReference type="InterPro" id="IPR010982">
    <property type="entry name" value="Lambda_DNA-bd_dom_sf"/>
</dbReference>
<dbReference type="SMART" id="SM00354">
    <property type="entry name" value="HTH_LACI"/>
    <property type="match status" value="1"/>
</dbReference>
<reference evidence="5 6" key="1">
    <citation type="submission" date="2018-03" db="EMBL/GenBank/DDBJ databases">
        <title>Bacteriophage NCPPB3778 and a type I-E CRISPR drive the evolution of the US Biological Select Agent, Rathayibacter toxicus.</title>
        <authorList>
            <person name="Davis E.W.II."/>
            <person name="Tabima J.F."/>
            <person name="Weisberg A.J."/>
            <person name="Dantas Lopes L."/>
            <person name="Wiseman M.S."/>
            <person name="Wiseman M.S."/>
            <person name="Pupko T."/>
            <person name="Belcher M.S."/>
            <person name="Sechler A.J."/>
            <person name="Tancos M.A."/>
            <person name="Schroeder B.K."/>
            <person name="Murray T.D."/>
            <person name="Luster D.G."/>
            <person name="Schneider W.L."/>
            <person name="Rogers E."/>
            <person name="Andreote F.D."/>
            <person name="Grunwald N.J."/>
            <person name="Putnam M.L."/>
            <person name="Chang J.H."/>
        </authorList>
    </citation>
    <scope>NUCLEOTIDE SEQUENCE [LARGE SCALE GENOMIC DNA]</scope>
    <source>
        <strain evidence="5 6">DSM 15933</strain>
    </source>
</reference>
<dbReference type="PANTHER" id="PTHR30146:SF109">
    <property type="entry name" value="HTH-TYPE TRANSCRIPTIONAL REGULATOR GALS"/>
    <property type="match status" value="1"/>
</dbReference>
<dbReference type="AlphaFoldDB" id="A0A2T4UYS7"/>
<dbReference type="PANTHER" id="PTHR30146">
    <property type="entry name" value="LACI-RELATED TRANSCRIPTIONAL REPRESSOR"/>
    <property type="match status" value="1"/>
</dbReference>
<evidence type="ECO:0000256" key="3">
    <source>
        <dbReference type="ARBA" id="ARBA00023163"/>
    </source>
</evidence>
<dbReference type="Gene3D" id="3.40.50.2300">
    <property type="match status" value="2"/>
</dbReference>